<sequence length="188" mass="20322">MNKAEIRLWWLPVGAGGHVVIHTSRWWEHWHALREGRSPRPLFHAALEILAPAGRYAVEMAPAWGRSAGGPGVVATGPVGLRLLGRFRLLRYEVRCWRGGVIPDLGYAPGPPVVFGMDSSDAAALLARVPQVPRLVWGAKTSAGDMWNSNSLVSWLLQESGVDAAAVFPPNGGRAPGWLEGVDAARVR</sequence>
<organism evidence="1 2">
    <name type="scientific">Arthrobacter koreensis</name>
    <dbReference type="NCBI Taxonomy" id="199136"/>
    <lineage>
        <taxon>Bacteria</taxon>
        <taxon>Bacillati</taxon>
        <taxon>Actinomycetota</taxon>
        <taxon>Actinomycetes</taxon>
        <taxon>Micrococcales</taxon>
        <taxon>Micrococcaceae</taxon>
        <taxon>Arthrobacter</taxon>
    </lineage>
</organism>
<dbReference type="Proteomes" id="UP001063368">
    <property type="component" value="Chromosome"/>
</dbReference>
<evidence type="ECO:0000313" key="1">
    <source>
        <dbReference type="EMBL" id="UYB35609.1"/>
    </source>
</evidence>
<protein>
    <submittedName>
        <fullName evidence="1">Uncharacterized protein</fullName>
    </submittedName>
</protein>
<gene>
    <name evidence="1" type="ORF">N9A08_13415</name>
</gene>
<evidence type="ECO:0000313" key="2">
    <source>
        <dbReference type="Proteomes" id="UP001063368"/>
    </source>
</evidence>
<accession>A0ABY6FSA3</accession>
<proteinExistence type="predicted"/>
<dbReference type="EMBL" id="CP106856">
    <property type="protein sequence ID" value="UYB35609.1"/>
    <property type="molecule type" value="Genomic_DNA"/>
</dbReference>
<dbReference type="RefSeq" id="WP_263127608.1">
    <property type="nucleotide sequence ID" value="NZ_CP106856.1"/>
</dbReference>
<reference evidence="1" key="1">
    <citation type="submission" date="2022-09" db="EMBL/GenBank/DDBJ databases">
        <authorList>
            <person name="Li D."/>
            <person name="Cheng J."/>
            <person name="Li Y."/>
        </authorList>
    </citation>
    <scope>NUCLEOTIDE SEQUENCE</scope>
    <source>
        <strain evidence="1">DL</strain>
    </source>
</reference>
<name>A0ABY6FSA3_9MICC</name>
<keyword evidence="2" id="KW-1185">Reference proteome</keyword>